<evidence type="ECO:0000313" key="1">
    <source>
        <dbReference type="EMBL" id="GDY41464.1"/>
    </source>
</evidence>
<dbReference type="Gene3D" id="3.40.1800.10">
    <property type="entry name" value="His-Me finger endonucleases"/>
    <property type="match status" value="1"/>
</dbReference>
<dbReference type="InterPro" id="IPR038563">
    <property type="entry name" value="Endonuclease_7_sf"/>
</dbReference>
<name>A0A4D4JZU7_9ACTN</name>
<dbReference type="RefSeq" id="WP_137965015.1">
    <property type="nucleotide sequence ID" value="NZ_BJHV01000001.1"/>
</dbReference>
<dbReference type="InterPro" id="IPR044925">
    <property type="entry name" value="His-Me_finger_sf"/>
</dbReference>
<comment type="caution">
    <text evidence="1">The sequence shown here is derived from an EMBL/GenBank/DDBJ whole genome shotgun (WGS) entry which is preliminary data.</text>
</comment>
<dbReference type="EMBL" id="BJHV01000001">
    <property type="protein sequence ID" value="GDY41464.1"/>
    <property type="molecule type" value="Genomic_DNA"/>
</dbReference>
<dbReference type="Proteomes" id="UP000299290">
    <property type="component" value="Unassembled WGS sequence"/>
</dbReference>
<dbReference type="AlphaFoldDB" id="A0A4D4JZU7"/>
<evidence type="ECO:0000313" key="2">
    <source>
        <dbReference type="Proteomes" id="UP000299290"/>
    </source>
</evidence>
<dbReference type="SUPFAM" id="SSF54060">
    <property type="entry name" value="His-Me finger endonucleases"/>
    <property type="match status" value="1"/>
</dbReference>
<dbReference type="InterPro" id="IPR004211">
    <property type="entry name" value="Endonuclease_7"/>
</dbReference>
<reference evidence="1 2" key="1">
    <citation type="journal article" date="2020" name="Int. J. Syst. Evol. Microbiol.">
        <title>Reclassification of Streptomyces castelarensis and Streptomyces sporoclivatus as later heterotypic synonyms of Streptomyces antimycoticus.</title>
        <authorList>
            <person name="Komaki H."/>
            <person name="Tamura T."/>
        </authorList>
    </citation>
    <scope>NUCLEOTIDE SEQUENCE [LARGE SCALE GENOMIC DNA]</scope>
    <source>
        <strain evidence="1 2">NBRC 12839</strain>
    </source>
</reference>
<dbReference type="Pfam" id="PF02945">
    <property type="entry name" value="Endonuclease_7"/>
    <property type="match status" value="1"/>
</dbReference>
<accession>A0A4D4JZU7</accession>
<keyword evidence="2" id="KW-1185">Reference proteome</keyword>
<gene>
    <name evidence="1" type="ORF">SANT12839_023460</name>
</gene>
<sequence>MEGPSWWHIDHDHRCCSGPTSCGQCVRGLLCKDCNTRGLAWYESLTADLQTWVSASVEVWFWITFRAVLTDGHGPDPAAGRSHGQKDALA</sequence>
<organism evidence="1 2">
    <name type="scientific">Streptomyces antimycoticus</name>
    <dbReference type="NCBI Taxonomy" id="68175"/>
    <lineage>
        <taxon>Bacteria</taxon>
        <taxon>Bacillati</taxon>
        <taxon>Actinomycetota</taxon>
        <taxon>Actinomycetes</taxon>
        <taxon>Kitasatosporales</taxon>
        <taxon>Streptomycetaceae</taxon>
        <taxon>Streptomyces</taxon>
        <taxon>Streptomyces violaceusniger group</taxon>
    </lineage>
</organism>
<proteinExistence type="predicted"/>
<protein>
    <submittedName>
        <fullName evidence="1">Uncharacterized protein</fullName>
    </submittedName>
</protein>